<sequence>MKTIDLQVLYGSMVFGRYRTDSKKSGEALREDHLVPLLNEDDAAITVKLNTSGLSSGFLEEAFGGLVRVHGFTKDELTHRLSLLSEDRPDVIEDIWEYITEAQNYKAEKMLSM</sequence>
<keyword evidence="2" id="KW-0614">Plasmid</keyword>
<feature type="domain" description="DUF4325" evidence="1">
    <location>
        <begin position="26"/>
        <end position="87"/>
    </location>
</feature>
<accession>A0AA46UQW5</accession>
<dbReference type="RefSeq" id="WP_053314124.1">
    <property type="nucleotide sequence ID" value="NZ_CP062152.1"/>
</dbReference>
<evidence type="ECO:0000259" key="1">
    <source>
        <dbReference type="Pfam" id="PF14213"/>
    </source>
</evidence>
<geneLocation type="plasmid" evidence="2 3">
    <name>pVP-16-VB00198-1</name>
</geneLocation>
<proteinExistence type="predicted"/>
<gene>
    <name evidence="2" type="ORF">M5598_28630</name>
</gene>
<dbReference type="Proteomes" id="UP001163036">
    <property type="component" value="Plasmid pVP-16-VB00198-1"/>
</dbReference>
<name>A0AA46UQW5_VIBPH</name>
<dbReference type="EMBL" id="CP097357">
    <property type="protein sequence ID" value="UYV29954.1"/>
    <property type="molecule type" value="Genomic_DNA"/>
</dbReference>
<dbReference type="InterPro" id="IPR025474">
    <property type="entry name" value="DUF4325"/>
</dbReference>
<dbReference type="Pfam" id="PF14213">
    <property type="entry name" value="DUF4325"/>
    <property type="match status" value="1"/>
</dbReference>
<dbReference type="AlphaFoldDB" id="A0AA46UQW5"/>
<evidence type="ECO:0000313" key="3">
    <source>
        <dbReference type="Proteomes" id="UP001163036"/>
    </source>
</evidence>
<reference evidence="2" key="1">
    <citation type="submission" date="2022-05" db="EMBL/GenBank/DDBJ databases">
        <title>Megaplasmid of Vibrio parahaemolyticus.</title>
        <authorList>
            <person name="Strauch E."/>
            <person name="Borowiak M."/>
        </authorList>
    </citation>
    <scope>NUCLEOTIDE SEQUENCE</scope>
    <source>
        <strain evidence="2">16-VB00198</strain>
        <plasmid evidence="2">pVP-16-VB00198-1</plasmid>
    </source>
</reference>
<protein>
    <submittedName>
        <fullName evidence="2">STAS-like domain-containing protein</fullName>
    </submittedName>
</protein>
<organism evidence="2 3">
    <name type="scientific">Vibrio parahaemolyticus</name>
    <dbReference type="NCBI Taxonomy" id="670"/>
    <lineage>
        <taxon>Bacteria</taxon>
        <taxon>Pseudomonadati</taxon>
        <taxon>Pseudomonadota</taxon>
        <taxon>Gammaproteobacteria</taxon>
        <taxon>Vibrionales</taxon>
        <taxon>Vibrionaceae</taxon>
        <taxon>Vibrio</taxon>
    </lineage>
</organism>
<evidence type="ECO:0000313" key="2">
    <source>
        <dbReference type="EMBL" id="UYV29954.1"/>
    </source>
</evidence>